<dbReference type="InterPro" id="IPR011009">
    <property type="entry name" value="Kinase-like_dom_sf"/>
</dbReference>
<reference evidence="2" key="1">
    <citation type="journal article" date="2019" name="Int. J. Syst. Evol. Microbiol.">
        <title>The Global Catalogue of Microorganisms (GCM) 10K type strain sequencing project: providing services to taxonomists for standard genome sequencing and annotation.</title>
        <authorList>
            <consortium name="The Broad Institute Genomics Platform"/>
            <consortium name="The Broad Institute Genome Sequencing Center for Infectious Disease"/>
            <person name="Wu L."/>
            <person name="Ma J."/>
        </authorList>
    </citation>
    <scope>NUCLEOTIDE SEQUENCE [LARGE SCALE GENOMIC DNA]</scope>
    <source>
        <strain evidence="2">JCM 16702</strain>
    </source>
</reference>
<evidence type="ECO:0000313" key="1">
    <source>
        <dbReference type="EMBL" id="GAA4077196.1"/>
    </source>
</evidence>
<dbReference type="SUPFAM" id="SSF56112">
    <property type="entry name" value="Protein kinase-like (PK-like)"/>
    <property type="match status" value="1"/>
</dbReference>
<dbReference type="InterPro" id="IPR027417">
    <property type="entry name" value="P-loop_NTPase"/>
</dbReference>
<dbReference type="PANTHER" id="PTHR43883:SF1">
    <property type="entry name" value="GLUCONOKINASE"/>
    <property type="match status" value="1"/>
</dbReference>
<dbReference type="RefSeq" id="WP_344949026.1">
    <property type="nucleotide sequence ID" value="NZ_BAAAZG010000024.1"/>
</dbReference>
<keyword evidence="2" id="KW-1185">Reference proteome</keyword>
<dbReference type="InterPro" id="IPR052732">
    <property type="entry name" value="Cell-binding_unc_protein"/>
</dbReference>
<evidence type="ECO:0000313" key="2">
    <source>
        <dbReference type="Proteomes" id="UP001500683"/>
    </source>
</evidence>
<accession>A0ABP7VYN4</accession>
<protein>
    <submittedName>
        <fullName evidence="1">AAA family ATPase</fullName>
    </submittedName>
</protein>
<dbReference type="Pfam" id="PF13671">
    <property type="entry name" value="AAA_33"/>
    <property type="match status" value="1"/>
</dbReference>
<dbReference type="Proteomes" id="UP001500683">
    <property type="component" value="Unassembled WGS sequence"/>
</dbReference>
<organism evidence="1 2">
    <name type="scientific">Actinomadura miaoliensis</name>
    <dbReference type="NCBI Taxonomy" id="430685"/>
    <lineage>
        <taxon>Bacteria</taxon>
        <taxon>Bacillati</taxon>
        <taxon>Actinomycetota</taxon>
        <taxon>Actinomycetes</taxon>
        <taxon>Streptosporangiales</taxon>
        <taxon>Thermomonosporaceae</taxon>
        <taxon>Actinomadura</taxon>
    </lineage>
</organism>
<proteinExistence type="predicted"/>
<dbReference type="PANTHER" id="PTHR43883">
    <property type="entry name" value="SLR0207 PROTEIN"/>
    <property type="match status" value="1"/>
</dbReference>
<sequence length="501" mass="54356">MPMPDAAPPAAVAETHIGVIFFTADRAYKLKKPVSLGFLDFTTREARERACHREVELNRRFSPDVYLGVADVHGPGGEPCDHLVVMRRMSAERRLSRLVAAHVPVDDPVRAVAHILASWHAMAPRGPRISAEGTRDALRGRWADSFDQVRPFHGKSIDTAGALEIEQRVLRFLAGRAPLFDARIADGRVVDGHGDLLADDIFCLDDGPRVLDCLEFDDRLRSLDGLDDASFLAMDLERLAAPALAERFVAWYADFAADPAPPSLRHHYVAYRAFVRAKVACLRHDQGDPHAAAEAATLVQVALRHLRAGSVGLILVGGPPGTGKTTLAGALADRLGCTLLGSDHVRKELAGLAPEQPTAAAYGEGIYDPAWTHRTYTELIDRARRLLRLGESVVLDASWTATEHRDAAAEAARQEHADLVTLRCQSPPGVAAQRLRTRPHGASDADAAIAAAMAADACPWPDATIIDTTGPPEESVRQALTLVRPHGAEHVWHRRPRLAPG</sequence>
<dbReference type="SUPFAM" id="SSF52540">
    <property type="entry name" value="P-loop containing nucleoside triphosphate hydrolases"/>
    <property type="match status" value="1"/>
</dbReference>
<name>A0ABP7VYN4_9ACTN</name>
<gene>
    <name evidence="1" type="ORF">GCM10022214_38510</name>
</gene>
<dbReference type="Gene3D" id="3.40.50.300">
    <property type="entry name" value="P-loop containing nucleotide triphosphate hydrolases"/>
    <property type="match status" value="1"/>
</dbReference>
<dbReference type="EMBL" id="BAAAZG010000024">
    <property type="protein sequence ID" value="GAA4077196.1"/>
    <property type="molecule type" value="Genomic_DNA"/>
</dbReference>
<comment type="caution">
    <text evidence="1">The sequence shown here is derived from an EMBL/GenBank/DDBJ whole genome shotgun (WGS) entry which is preliminary data.</text>
</comment>